<comment type="caution">
    <text evidence="2">The sequence shown here is derived from an EMBL/GenBank/DDBJ whole genome shotgun (WGS) entry which is preliminary data.</text>
</comment>
<reference evidence="2 3" key="1">
    <citation type="submission" date="2019-02" db="EMBL/GenBank/DDBJ databases">
        <title>The competitiveness to form nodules shapes the capacities of Rhizobium leguminosarum sv viciae communities to promote symbiosis with specific hosts.</title>
        <authorList>
            <person name="Boivin S."/>
            <person name="Lepetit M."/>
        </authorList>
    </citation>
    <scope>NUCLEOTIDE SEQUENCE [LARGE SCALE GENOMIC DNA]</scope>
    <source>
        <strain evidence="2 3">SPF4F3</strain>
    </source>
</reference>
<dbReference type="AlphaFoldDB" id="A0A8G2J4X1"/>
<name>A0A8G2J4X1_RHILV</name>
<evidence type="ECO:0000256" key="1">
    <source>
        <dbReference type="SAM" id="MobiDB-lite"/>
    </source>
</evidence>
<accession>A0A8G2J4X1</accession>
<gene>
    <name evidence="2" type="ORF">E0H31_04245</name>
</gene>
<evidence type="ECO:0000313" key="3">
    <source>
        <dbReference type="Proteomes" id="UP000291866"/>
    </source>
</evidence>
<evidence type="ECO:0000313" key="2">
    <source>
        <dbReference type="EMBL" id="TBX98159.1"/>
    </source>
</evidence>
<sequence>MLAAFPSDATARQSAGLRPPHTLVARSQQRRFLDAYGEDVLHLGFDFPECDEADKTGARG</sequence>
<feature type="region of interest" description="Disordered" evidence="1">
    <location>
        <begin position="1"/>
        <end position="22"/>
    </location>
</feature>
<protein>
    <submittedName>
        <fullName evidence="2">Uncharacterized protein</fullName>
    </submittedName>
</protein>
<dbReference type="EMBL" id="SJLU01000001">
    <property type="protein sequence ID" value="TBX98159.1"/>
    <property type="molecule type" value="Genomic_DNA"/>
</dbReference>
<organism evidence="2 3">
    <name type="scientific">Rhizobium leguminosarum bv. viciae</name>
    <dbReference type="NCBI Taxonomy" id="387"/>
    <lineage>
        <taxon>Bacteria</taxon>
        <taxon>Pseudomonadati</taxon>
        <taxon>Pseudomonadota</taxon>
        <taxon>Alphaproteobacteria</taxon>
        <taxon>Hyphomicrobiales</taxon>
        <taxon>Rhizobiaceae</taxon>
        <taxon>Rhizobium/Agrobacterium group</taxon>
        <taxon>Rhizobium</taxon>
    </lineage>
</organism>
<dbReference type="Proteomes" id="UP000291866">
    <property type="component" value="Unassembled WGS sequence"/>
</dbReference>
<proteinExistence type="predicted"/>